<dbReference type="InterPro" id="IPR013083">
    <property type="entry name" value="Znf_RING/FYVE/PHD"/>
</dbReference>
<dbReference type="InterPro" id="IPR002867">
    <property type="entry name" value="IBR_dom"/>
</dbReference>
<dbReference type="PROSITE" id="PS50287">
    <property type="entry name" value="SRCR_2"/>
    <property type="match status" value="1"/>
</dbReference>
<evidence type="ECO:0000313" key="13">
    <source>
        <dbReference type="Proteomes" id="UP000184330"/>
    </source>
</evidence>
<dbReference type="GO" id="GO:0016567">
    <property type="term" value="P:protein ubiquitination"/>
    <property type="evidence" value="ECO:0007669"/>
    <property type="project" value="InterPro"/>
</dbReference>
<dbReference type="PANTHER" id="PTHR11685">
    <property type="entry name" value="RBR FAMILY RING FINGER AND IBR DOMAIN-CONTAINING"/>
    <property type="match status" value="1"/>
</dbReference>
<dbReference type="STRING" id="576137.A0A1L7WQR9"/>
<evidence type="ECO:0000259" key="11">
    <source>
        <dbReference type="PROSITE" id="PS51873"/>
    </source>
</evidence>
<evidence type="ECO:0000313" key="12">
    <source>
        <dbReference type="EMBL" id="CZR55118.1"/>
    </source>
</evidence>
<feature type="domain" description="RING-type" evidence="11">
    <location>
        <begin position="226"/>
        <end position="416"/>
    </location>
</feature>
<comment type="catalytic activity">
    <reaction evidence="1">
        <text>[E2 ubiquitin-conjugating enzyme]-S-ubiquitinyl-L-cysteine + [acceptor protein]-L-lysine = [E2 ubiquitin-conjugating enzyme]-L-cysteine + [acceptor protein]-N(6)-ubiquitinyl-L-lysine.</text>
        <dbReference type="EC" id="2.3.2.31"/>
    </reaction>
</comment>
<organism evidence="12 13">
    <name type="scientific">Phialocephala subalpina</name>
    <dbReference type="NCBI Taxonomy" id="576137"/>
    <lineage>
        <taxon>Eukaryota</taxon>
        <taxon>Fungi</taxon>
        <taxon>Dikarya</taxon>
        <taxon>Ascomycota</taxon>
        <taxon>Pezizomycotina</taxon>
        <taxon>Leotiomycetes</taxon>
        <taxon>Helotiales</taxon>
        <taxon>Mollisiaceae</taxon>
        <taxon>Phialocephala</taxon>
        <taxon>Phialocephala fortinii species complex</taxon>
    </lineage>
</organism>
<dbReference type="InterPro" id="IPR001190">
    <property type="entry name" value="SRCR"/>
</dbReference>
<dbReference type="GO" id="GO:0061630">
    <property type="term" value="F:ubiquitin protein ligase activity"/>
    <property type="evidence" value="ECO:0007669"/>
    <property type="project" value="UniProtKB-EC"/>
</dbReference>
<dbReference type="PROSITE" id="PS51873">
    <property type="entry name" value="TRIAD"/>
    <property type="match status" value="1"/>
</dbReference>
<feature type="compositionally biased region" description="Low complexity" evidence="9">
    <location>
        <begin position="159"/>
        <end position="177"/>
    </location>
</feature>
<name>A0A1L7WQR9_9HELO</name>
<evidence type="ECO:0000256" key="9">
    <source>
        <dbReference type="SAM" id="MobiDB-lite"/>
    </source>
</evidence>
<evidence type="ECO:0000256" key="7">
    <source>
        <dbReference type="ARBA" id="ARBA00022786"/>
    </source>
</evidence>
<keyword evidence="8" id="KW-0862">Zinc</keyword>
<dbReference type="Gene3D" id="3.30.40.10">
    <property type="entry name" value="Zinc/RING finger domain, C3HC4 (zinc finger)"/>
    <property type="match status" value="1"/>
</dbReference>
<dbReference type="InterPro" id="IPR044066">
    <property type="entry name" value="TRIAD_supradom"/>
</dbReference>
<dbReference type="GO" id="GO:0008270">
    <property type="term" value="F:zinc ion binding"/>
    <property type="evidence" value="ECO:0007669"/>
    <property type="project" value="UniProtKB-KW"/>
</dbReference>
<evidence type="ECO:0000256" key="2">
    <source>
        <dbReference type="ARBA" id="ARBA00012251"/>
    </source>
</evidence>
<keyword evidence="7" id="KW-0833">Ubl conjugation pathway</keyword>
<dbReference type="InterPro" id="IPR017907">
    <property type="entry name" value="Znf_RING_CS"/>
</dbReference>
<evidence type="ECO:0000256" key="8">
    <source>
        <dbReference type="ARBA" id="ARBA00022833"/>
    </source>
</evidence>
<dbReference type="CDD" id="cd22584">
    <property type="entry name" value="Rcat_RBR_unk"/>
    <property type="match status" value="1"/>
</dbReference>
<dbReference type="Gene3D" id="1.20.120.1750">
    <property type="match status" value="1"/>
</dbReference>
<feature type="domain" description="SRCR" evidence="10">
    <location>
        <begin position="359"/>
        <end position="418"/>
    </location>
</feature>
<keyword evidence="4" id="KW-0479">Metal-binding</keyword>
<dbReference type="PROSITE" id="PS00518">
    <property type="entry name" value="ZF_RING_1"/>
    <property type="match status" value="1"/>
</dbReference>
<dbReference type="Proteomes" id="UP000184330">
    <property type="component" value="Unassembled WGS sequence"/>
</dbReference>
<dbReference type="InterPro" id="IPR031127">
    <property type="entry name" value="E3_UB_ligase_RBR"/>
</dbReference>
<dbReference type="AlphaFoldDB" id="A0A1L7WQR9"/>
<keyword evidence="5" id="KW-0677">Repeat</keyword>
<keyword evidence="3" id="KW-0808">Transferase</keyword>
<dbReference type="EMBL" id="FJOG01000006">
    <property type="protein sequence ID" value="CZR55118.1"/>
    <property type="molecule type" value="Genomic_DNA"/>
</dbReference>
<dbReference type="SUPFAM" id="SSF57850">
    <property type="entry name" value="RING/U-box"/>
    <property type="match status" value="1"/>
</dbReference>
<feature type="compositionally biased region" description="Low complexity" evidence="9">
    <location>
        <begin position="125"/>
        <end position="149"/>
    </location>
</feature>
<evidence type="ECO:0000256" key="1">
    <source>
        <dbReference type="ARBA" id="ARBA00001798"/>
    </source>
</evidence>
<feature type="region of interest" description="Disordered" evidence="9">
    <location>
        <begin position="124"/>
        <end position="223"/>
    </location>
</feature>
<protein>
    <recommendedName>
        <fullName evidence="2">RBR-type E3 ubiquitin transferase</fullName>
        <ecNumber evidence="2">2.3.2.31</ecNumber>
    </recommendedName>
</protein>
<gene>
    <name evidence="12" type="ORF">PAC_05004</name>
</gene>
<evidence type="ECO:0000256" key="6">
    <source>
        <dbReference type="ARBA" id="ARBA00022771"/>
    </source>
</evidence>
<proteinExistence type="predicted"/>
<keyword evidence="6" id="KW-0863">Zinc-finger</keyword>
<dbReference type="OrthoDB" id="10009520at2759"/>
<dbReference type="GO" id="GO:0016020">
    <property type="term" value="C:membrane"/>
    <property type="evidence" value="ECO:0007669"/>
    <property type="project" value="InterPro"/>
</dbReference>
<keyword evidence="13" id="KW-1185">Reference proteome</keyword>
<dbReference type="Pfam" id="PF01485">
    <property type="entry name" value="IBR"/>
    <property type="match status" value="1"/>
</dbReference>
<evidence type="ECO:0000256" key="4">
    <source>
        <dbReference type="ARBA" id="ARBA00022723"/>
    </source>
</evidence>
<sequence length="543" mass="60003">MAPPTAAPTGVFDTIDPATSTLILKLQIQDIDQLLGANNNEAELSGWQETLLAQKEELQRSLSIIRDRRVTMGIAYSVAQDIKAVNALVAEERQAEDDRAMACRLAGLPVPPRRALPDLSLPEIAAPRPANSRPASSMPTPADSVIPPSTQMPPPPVVPSNSASQPSFPPQSSAESPNALFYWTGGRKRSKDDEDDQPPQKRVQTENEAVIDLTKSPTPEKPTTLPCVSCSDDFEVASLAHMECEHDYCQECLQRVVVNALNDEACYPPRCCKKPFQMDSMRYFLTPEIISGFHEKKVEFETANRLYCSNPTCSTFLYPACITGDKAECPICLVSTCTICKGATHTGDCPQDTGVQQVLTLANGEGWRRCSKCKAVVELGIGCNHITCRCKAEWCYVCGANWKTCQCPTWSEARLLGRAEQIADPIAPPVAQVPQPLPPPPAPRPQQVAVARQCHHGYACKRYRLQGWAGQAHWWAVSYRVFRNHRRRSNALKLAIYNHMVVQFCDQSKSNGVDAMNSMKGVMRTFNKTEAGVRASKYRWLSN</sequence>
<evidence type="ECO:0000259" key="10">
    <source>
        <dbReference type="PROSITE" id="PS50287"/>
    </source>
</evidence>
<evidence type="ECO:0000256" key="3">
    <source>
        <dbReference type="ARBA" id="ARBA00022679"/>
    </source>
</evidence>
<dbReference type="EC" id="2.3.2.31" evidence="2"/>
<accession>A0A1L7WQR9</accession>
<evidence type="ECO:0000256" key="5">
    <source>
        <dbReference type="ARBA" id="ARBA00022737"/>
    </source>
</evidence>
<dbReference type="CDD" id="cd20335">
    <property type="entry name" value="BRcat_RBR"/>
    <property type="match status" value="1"/>
</dbReference>
<reference evidence="12 13" key="1">
    <citation type="submission" date="2016-03" db="EMBL/GenBank/DDBJ databases">
        <authorList>
            <person name="Ploux O."/>
        </authorList>
    </citation>
    <scope>NUCLEOTIDE SEQUENCE [LARGE SCALE GENOMIC DNA]</scope>
    <source>
        <strain evidence="12 13">UAMH 11012</strain>
    </source>
</reference>